<evidence type="ECO:0000313" key="2">
    <source>
        <dbReference type="EMBL" id="KAK1121017.1"/>
    </source>
</evidence>
<feature type="region of interest" description="Disordered" evidence="1">
    <location>
        <begin position="77"/>
        <end position="106"/>
    </location>
</feature>
<name>A0AA40FLI0_9HYME</name>
<gene>
    <name evidence="2" type="ORF">K0M31_010802</name>
</gene>
<sequence>MYPEFGRELEKLARETNLDDREIYRTENLEHHSDSGSYDGDGPCLEWNPYDSGTRMVAIFTPKLRLCGCPAEMYEDMHEETSKTEQTTETEETCEARETESMNCRQSTTEYDIEREMFDAMEYSEQERYTYPSEIYIRYNVVKCNI</sequence>
<keyword evidence="3" id="KW-1185">Reference proteome</keyword>
<organism evidence="2 3">
    <name type="scientific">Melipona bicolor</name>
    <dbReference type="NCBI Taxonomy" id="60889"/>
    <lineage>
        <taxon>Eukaryota</taxon>
        <taxon>Metazoa</taxon>
        <taxon>Ecdysozoa</taxon>
        <taxon>Arthropoda</taxon>
        <taxon>Hexapoda</taxon>
        <taxon>Insecta</taxon>
        <taxon>Pterygota</taxon>
        <taxon>Neoptera</taxon>
        <taxon>Endopterygota</taxon>
        <taxon>Hymenoptera</taxon>
        <taxon>Apocrita</taxon>
        <taxon>Aculeata</taxon>
        <taxon>Apoidea</taxon>
        <taxon>Anthophila</taxon>
        <taxon>Apidae</taxon>
        <taxon>Melipona</taxon>
    </lineage>
</organism>
<accession>A0AA40FLI0</accession>
<reference evidence="2" key="1">
    <citation type="submission" date="2021-10" db="EMBL/GenBank/DDBJ databases">
        <title>Melipona bicolor Genome sequencing and assembly.</title>
        <authorList>
            <person name="Araujo N.S."/>
            <person name="Arias M.C."/>
        </authorList>
    </citation>
    <scope>NUCLEOTIDE SEQUENCE</scope>
    <source>
        <strain evidence="2">USP_2M_L1-L4_2017</strain>
        <tissue evidence="2">Whole body</tissue>
    </source>
</reference>
<dbReference type="EMBL" id="JAHYIQ010000028">
    <property type="protein sequence ID" value="KAK1121017.1"/>
    <property type="molecule type" value="Genomic_DNA"/>
</dbReference>
<dbReference type="Proteomes" id="UP001177670">
    <property type="component" value="Unassembled WGS sequence"/>
</dbReference>
<comment type="caution">
    <text evidence="2">The sequence shown here is derived from an EMBL/GenBank/DDBJ whole genome shotgun (WGS) entry which is preliminary data.</text>
</comment>
<evidence type="ECO:0000256" key="1">
    <source>
        <dbReference type="SAM" id="MobiDB-lite"/>
    </source>
</evidence>
<protein>
    <submittedName>
        <fullName evidence="2">Uncharacterized protein</fullName>
    </submittedName>
</protein>
<proteinExistence type="predicted"/>
<evidence type="ECO:0000313" key="3">
    <source>
        <dbReference type="Proteomes" id="UP001177670"/>
    </source>
</evidence>
<dbReference type="AlphaFoldDB" id="A0AA40FLI0"/>